<dbReference type="InterPro" id="IPR041965">
    <property type="entry name" value="TTRAP_sf"/>
</dbReference>
<dbReference type="Pfam" id="PF14203">
    <property type="entry name" value="TTRAP"/>
    <property type="match status" value="1"/>
</dbReference>
<dbReference type="InterPro" id="IPR025468">
    <property type="entry name" value="TTRAP"/>
</dbReference>
<evidence type="ECO:0008006" key="3">
    <source>
        <dbReference type="Google" id="ProtNLM"/>
    </source>
</evidence>
<accession>A0A2N5Q006</accession>
<dbReference type="EMBL" id="NIHW01000016">
    <property type="protein sequence ID" value="PLT86989.1"/>
    <property type="molecule type" value="Genomic_DNA"/>
</dbReference>
<evidence type="ECO:0000313" key="2">
    <source>
        <dbReference type="Proteomes" id="UP000234840"/>
    </source>
</evidence>
<proteinExistence type="predicted"/>
<organism evidence="1 2">
    <name type="scientific">Mediterraneibacter gnavus</name>
    <name type="common">Ruminococcus gnavus</name>
    <dbReference type="NCBI Taxonomy" id="33038"/>
    <lineage>
        <taxon>Bacteria</taxon>
        <taxon>Bacillati</taxon>
        <taxon>Bacillota</taxon>
        <taxon>Clostridia</taxon>
        <taxon>Lachnospirales</taxon>
        <taxon>Lachnospiraceae</taxon>
        <taxon>Mediterraneibacter</taxon>
    </lineage>
</organism>
<sequence length="74" mass="8789">MRLNVEEMNLLYIFDNSSRKAAVQDILDRFPFLENEELKEICQQTVKKLENMTDEEFAAIDFEGYVEEDFDGEM</sequence>
<gene>
    <name evidence="1" type="ORF">CDL20_07610</name>
</gene>
<name>A0A2N5Q006_MEDGN</name>
<evidence type="ECO:0000313" key="1">
    <source>
        <dbReference type="EMBL" id="PLT86989.1"/>
    </source>
</evidence>
<comment type="caution">
    <text evidence="1">The sequence shown here is derived from an EMBL/GenBank/DDBJ whole genome shotgun (WGS) entry which is preliminary data.</text>
</comment>
<dbReference type="RefSeq" id="WP_101882393.1">
    <property type="nucleotide sequence ID" value="NZ_NIHW01000016.1"/>
</dbReference>
<dbReference type="AlphaFoldDB" id="A0A2N5Q006"/>
<dbReference type="Proteomes" id="UP000234840">
    <property type="component" value="Unassembled WGS sequence"/>
</dbReference>
<protein>
    <recommendedName>
        <fullName evidence="3">Tranposon-transfer assisting protein</fullName>
    </recommendedName>
</protein>
<dbReference type="Gene3D" id="1.10.10.1850">
    <property type="entry name" value="Sporulation protein-like"/>
    <property type="match status" value="1"/>
</dbReference>
<reference evidence="1 2" key="1">
    <citation type="journal article" date="2017" name="Genome Med.">
        <title>A novel Ruminococcus gnavus clade enriched in inflammatory bowel disease patients.</title>
        <authorList>
            <person name="Hall A.B."/>
            <person name="Yassour M."/>
            <person name="Sauk J."/>
            <person name="Garner A."/>
            <person name="Jiang X."/>
            <person name="Arthur T."/>
            <person name="Lagoudas G.K."/>
            <person name="Vatanen T."/>
            <person name="Fornelos N."/>
            <person name="Wilson R."/>
            <person name="Bertha M."/>
            <person name="Cohen M."/>
            <person name="Garber J."/>
            <person name="Khalili H."/>
            <person name="Gevers D."/>
            <person name="Ananthakrishnan A.N."/>
            <person name="Kugathasan S."/>
            <person name="Lander E.S."/>
            <person name="Blainey P."/>
            <person name="Vlamakis H."/>
            <person name="Xavier R.J."/>
            <person name="Huttenhower C."/>
        </authorList>
    </citation>
    <scope>NUCLEOTIDE SEQUENCE [LARGE SCALE GENOMIC DNA]</scope>
    <source>
        <strain evidence="1 2">RJX1128</strain>
    </source>
</reference>